<gene>
    <name evidence="1" type="ORF">PAESOLCIP111_05070</name>
</gene>
<protein>
    <recommendedName>
        <fullName evidence="3">Winged helix DNA-binding domain-containing protein</fullName>
    </recommendedName>
</protein>
<name>A0A916K726_9BACL</name>
<accession>A0A916K726</accession>
<dbReference type="PANTHER" id="PTHR38479:SF2">
    <property type="entry name" value="WINGED HELIX DNA-BINDING DOMAIN-CONTAINING PROTEIN"/>
    <property type="match status" value="1"/>
</dbReference>
<comment type="caution">
    <text evidence="1">The sequence shown here is derived from an EMBL/GenBank/DDBJ whole genome shotgun (WGS) entry which is preliminary data.</text>
</comment>
<sequence>MVTRKNEFNSFAQQQGKQPQVLSRRALNRALLSRQMLLERANIPALEAIERLVGMQAQAPNAPYVGLWSRLAHFEHRELSQLLLDRNAVRIVLMRGTIHLVSARDCLVVRPSVQPVLDRWLQGALVKRLEGVDLEELASAGRAFVEIEALTYHELGIRLQERWPDYEPEVLANAVRAQIPLVQIPPRGIWGASGQAAHTSAEAWLGKPLAAESRVEELLLRYLAAFGPASVKDMQVWSGLTGLNQVVERLLPHLRSFLDEEGHVLWDRTDGALPDEDTAVPIRFLGEFDNMLLSYHNRTRIMAEADKPSVFTRNGIIRATVLIDGFVSGLWSIEERRGTASLQIKLFKSVSAAEEAALHEEGSKLLQFAAMDAEEHEIRFVSAIHS</sequence>
<reference evidence="1" key="1">
    <citation type="submission" date="2021-06" db="EMBL/GenBank/DDBJ databases">
        <authorList>
            <person name="Criscuolo A."/>
        </authorList>
    </citation>
    <scope>NUCLEOTIDE SEQUENCE</scope>
    <source>
        <strain evidence="1">CIP111600</strain>
    </source>
</reference>
<proteinExistence type="predicted"/>
<dbReference type="Pfam" id="PF06224">
    <property type="entry name" value="AlkZ-like"/>
    <property type="match status" value="1"/>
</dbReference>
<dbReference type="PANTHER" id="PTHR38479">
    <property type="entry name" value="LMO0824 PROTEIN"/>
    <property type="match status" value="1"/>
</dbReference>
<evidence type="ECO:0000313" key="1">
    <source>
        <dbReference type="EMBL" id="CAG7645986.1"/>
    </source>
</evidence>
<dbReference type="RefSeq" id="WP_218094785.1">
    <property type="nucleotide sequence ID" value="NZ_CAJVAS010000033.1"/>
</dbReference>
<dbReference type="EMBL" id="CAJVAS010000033">
    <property type="protein sequence ID" value="CAG7645986.1"/>
    <property type="molecule type" value="Genomic_DNA"/>
</dbReference>
<dbReference type="Proteomes" id="UP000693672">
    <property type="component" value="Unassembled WGS sequence"/>
</dbReference>
<evidence type="ECO:0000313" key="2">
    <source>
        <dbReference type="Proteomes" id="UP000693672"/>
    </source>
</evidence>
<keyword evidence="2" id="KW-1185">Reference proteome</keyword>
<organism evidence="1 2">
    <name type="scientific">Paenibacillus solanacearum</name>
    <dbReference type="NCBI Taxonomy" id="2048548"/>
    <lineage>
        <taxon>Bacteria</taxon>
        <taxon>Bacillati</taxon>
        <taxon>Bacillota</taxon>
        <taxon>Bacilli</taxon>
        <taxon>Bacillales</taxon>
        <taxon>Paenibacillaceae</taxon>
        <taxon>Paenibacillus</taxon>
    </lineage>
</organism>
<dbReference type="InterPro" id="IPR009351">
    <property type="entry name" value="AlkZ-like"/>
</dbReference>
<dbReference type="AlphaFoldDB" id="A0A916K726"/>
<evidence type="ECO:0008006" key="3">
    <source>
        <dbReference type="Google" id="ProtNLM"/>
    </source>
</evidence>